<dbReference type="EMBL" id="JAFFZN010000006">
    <property type="protein sequence ID" value="MBO8185741.1"/>
    <property type="molecule type" value="Genomic_DNA"/>
</dbReference>
<comment type="caution">
    <text evidence="2">The sequence shown here is derived from an EMBL/GenBank/DDBJ whole genome shotgun (WGS) entry which is preliminary data.</text>
</comment>
<sequence>MTEGAEGMELLDELGLGGSSLTAEEPFRSFLAGLGPGAVPEMERYGAELAARHNGLADDALCTLALAVLDGCGPPEGRSGLRADLASRAAADSGPESGEAAERRAAVWRALGDLLAREEGAPGEGPEPFSRLARAMADGRRTPEAERFELLQVLHRAAHSRSQQT</sequence>
<proteinExistence type="predicted"/>
<protein>
    <submittedName>
        <fullName evidence="2">Uncharacterized protein</fullName>
    </submittedName>
</protein>
<feature type="compositionally biased region" description="Low complexity" evidence="1">
    <location>
        <begin position="78"/>
        <end position="94"/>
    </location>
</feature>
<reference evidence="2 3" key="1">
    <citation type="submission" date="2021-02" db="EMBL/GenBank/DDBJ databases">
        <title>Streptomyces spirodelae sp. nov., isolated from duckweed.</title>
        <authorList>
            <person name="Saimee Y."/>
            <person name="Duangmal K."/>
        </authorList>
    </citation>
    <scope>NUCLEOTIDE SEQUENCE [LARGE SCALE GENOMIC DNA]</scope>
    <source>
        <strain evidence="2 3">DW4-2</strain>
    </source>
</reference>
<accession>A0ABS3WRJ9</accession>
<evidence type="ECO:0000313" key="2">
    <source>
        <dbReference type="EMBL" id="MBO8185741.1"/>
    </source>
</evidence>
<dbReference type="Proteomes" id="UP001518976">
    <property type="component" value="Unassembled WGS sequence"/>
</dbReference>
<feature type="region of interest" description="Disordered" evidence="1">
    <location>
        <begin position="77"/>
        <end position="103"/>
    </location>
</feature>
<gene>
    <name evidence="2" type="ORF">JW592_09730</name>
</gene>
<organism evidence="2 3">
    <name type="scientific">Streptomyces spirodelae</name>
    <dbReference type="NCBI Taxonomy" id="2812904"/>
    <lineage>
        <taxon>Bacteria</taxon>
        <taxon>Bacillati</taxon>
        <taxon>Actinomycetota</taxon>
        <taxon>Actinomycetes</taxon>
        <taxon>Kitasatosporales</taxon>
        <taxon>Streptomycetaceae</taxon>
        <taxon>Streptomyces</taxon>
    </lineage>
</organism>
<evidence type="ECO:0000313" key="3">
    <source>
        <dbReference type="Proteomes" id="UP001518976"/>
    </source>
</evidence>
<keyword evidence="3" id="KW-1185">Reference proteome</keyword>
<name>A0ABS3WRJ9_9ACTN</name>
<evidence type="ECO:0000256" key="1">
    <source>
        <dbReference type="SAM" id="MobiDB-lite"/>
    </source>
</evidence>
<dbReference type="RefSeq" id="WP_209264536.1">
    <property type="nucleotide sequence ID" value="NZ_JAFFZN010000006.1"/>
</dbReference>